<evidence type="ECO:0000313" key="2">
    <source>
        <dbReference type="Proteomes" id="UP000237271"/>
    </source>
</evidence>
<comment type="caution">
    <text evidence="1">The sequence shown here is derived from an EMBL/GenBank/DDBJ whole genome shotgun (WGS) entry which is preliminary data.</text>
</comment>
<proteinExistence type="predicted"/>
<gene>
    <name evidence="1" type="ORF">PHPALM_11397</name>
</gene>
<organism evidence="1 2">
    <name type="scientific">Phytophthora palmivora</name>
    <dbReference type="NCBI Taxonomy" id="4796"/>
    <lineage>
        <taxon>Eukaryota</taxon>
        <taxon>Sar</taxon>
        <taxon>Stramenopiles</taxon>
        <taxon>Oomycota</taxon>
        <taxon>Peronosporomycetes</taxon>
        <taxon>Peronosporales</taxon>
        <taxon>Peronosporaceae</taxon>
        <taxon>Phytophthora</taxon>
    </lineage>
</organism>
<evidence type="ECO:0000313" key="1">
    <source>
        <dbReference type="EMBL" id="POM71964.1"/>
    </source>
</evidence>
<name>A0A2P4Y2B9_9STRA</name>
<accession>A0A2P4Y2B9</accession>
<protein>
    <submittedName>
        <fullName evidence="1">Uncharacterized protein</fullName>
    </submittedName>
</protein>
<dbReference type="AlphaFoldDB" id="A0A2P4Y2B9"/>
<keyword evidence="2" id="KW-1185">Reference proteome</keyword>
<dbReference type="EMBL" id="NCKW01006383">
    <property type="protein sequence ID" value="POM71964.1"/>
    <property type="molecule type" value="Genomic_DNA"/>
</dbReference>
<dbReference type="Proteomes" id="UP000237271">
    <property type="component" value="Unassembled WGS sequence"/>
</dbReference>
<reference evidence="1 2" key="1">
    <citation type="journal article" date="2017" name="Genome Biol. Evol.">
        <title>Phytophthora megakarya and P. palmivora, closely related causal agents of cacao black pod rot, underwent increases in genome sizes and gene numbers by different mechanisms.</title>
        <authorList>
            <person name="Ali S.S."/>
            <person name="Shao J."/>
            <person name="Lary D.J."/>
            <person name="Kronmiller B."/>
            <person name="Shen D."/>
            <person name="Strem M.D."/>
            <person name="Amoako-Attah I."/>
            <person name="Akrofi A.Y."/>
            <person name="Begoude B.A."/>
            <person name="Ten Hoopen G.M."/>
            <person name="Coulibaly K."/>
            <person name="Kebe B.I."/>
            <person name="Melnick R.L."/>
            <person name="Guiltinan M.J."/>
            <person name="Tyler B.M."/>
            <person name="Meinhardt L.W."/>
            <person name="Bailey B.A."/>
        </authorList>
    </citation>
    <scope>NUCLEOTIDE SEQUENCE [LARGE SCALE GENOMIC DNA]</scope>
    <source>
        <strain evidence="2">sbr112.9</strain>
    </source>
</reference>
<sequence>MPGHLRYFYGNNPSLDRIRAILIDRDIAEISLLTKESPLARILICHYHLKKCVLLGMIKAVYGGREVVDVIKSKMPLI</sequence>